<name>E5A328_LEPMJ</name>
<evidence type="ECO:0000256" key="5">
    <source>
        <dbReference type="ARBA" id="ARBA00022679"/>
    </source>
</evidence>
<keyword evidence="11" id="KW-1185">Reference proteome</keyword>
<dbReference type="PANTHER" id="PTHR12755:SF3">
    <property type="entry name" value="POLYNUCLEOTIDE 5'-HYDROXYL-KINASE NOL9"/>
    <property type="match status" value="1"/>
</dbReference>
<evidence type="ECO:0000256" key="4">
    <source>
        <dbReference type="ARBA" id="ARBA00019824"/>
    </source>
</evidence>
<dbReference type="STRING" id="985895.E5A328"/>
<evidence type="ECO:0000256" key="2">
    <source>
        <dbReference type="ARBA" id="ARBA00011003"/>
    </source>
</evidence>
<dbReference type="GO" id="GO:0051731">
    <property type="term" value="F:polynucleotide 5'-hydroxyl-kinase activity"/>
    <property type="evidence" value="ECO:0007669"/>
    <property type="project" value="InterPro"/>
</dbReference>
<dbReference type="AlphaFoldDB" id="E5A328"/>
<keyword evidence="5" id="KW-0808">Transferase</keyword>
<dbReference type="eggNOG" id="KOG2750">
    <property type="taxonomic scope" value="Eukaryota"/>
</dbReference>
<evidence type="ECO:0000256" key="8">
    <source>
        <dbReference type="ARBA" id="ARBA00022840"/>
    </source>
</evidence>
<dbReference type="OMA" id="PEFAPMG"/>
<sequence length="664" mass="73956">MPGKRRRIEENELAVMPADRPLSAIAAARLKAEAATKPLPTPEITVQPVSLPSTPEPLLLESGRETPEVEQPVAPAKRNLRLCNWRNDASNILADGESELSISLNKHDSIALIGCFDLKVLKGAVHMNGANIGTIDRSGGKGTLHRVYAPATHPILKIRGLDDTNHVQFLSCEEPTPFAQISPLFEDLWHVRSTFKPQRSFIIVTESDKDPLLRPLIPDVASEDWLRAIEDCSTGTSVTVITGPSNSGKSNLSKRLTNRLLTGLGKTLRPVRAVCYLDLNPIKQEYAPSGQISLVMLREVSLSPSFTHPMTNPVGSDQHGNEIIRAHPIPVDLANYMDYYQLCVEDLFFAFQTLQSRDNSLSLVVDTPGFVANSSTDILLKLLTRLKPHHIVHVGDQQAVDTENASVLQVLHTTASQYRSTVHEISAQWVLPVTIRSNAELEAMQMQSYFHAKESNRKPDGSASPSWTQRPLSHMIPWEFSYQDGKDRTQDMVGFAMYTEPIEPKSLVYTLNGSIVHVIQSTSALIPHPYTGLPRTGKYRIPYFPADEGTAVVQPFDPRTSNLVCTAMLRGFDLERGVVQLLVPKTMEALLYQLAPERTVLVTGCCGMPEWAFVEDMYAKHRAGLPSEVDWSGDMKQQPWVMRKDSSERMGYLNTVRRVRKFQT</sequence>
<dbReference type="InterPro" id="IPR045116">
    <property type="entry name" value="Clp1/Grc3"/>
</dbReference>
<evidence type="ECO:0000313" key="11">
    <source>
        <dbReference type="Proteomes" id="UP000002668"/>
    </source>
</evidence>
<dbReference type="OrthoDB" id="4054781at2759"/>
<evidence type="ECO:0000259" key="9">
    <source>
        <dbReference type="Pfam" id="PF16575"/>
    </source>
</evidence>
<dbReference type="GO" id="GO:0005634">
    <property type="term" value="C:nucleus"/>
    <property type="evidence" value="ECO:0007669"/>
    <property type="project" value="TreeGrafter"/>
</dbReference>
<evidence type="ECO:0000313" key="10">
    <source>
        <dbReference type="EMBL" id="CBX98041.1"/>
    </source>
</evidence>
<dbReference type="EMBL" id="FP929133">
    <property type="protein sequence ID" value="CBX98041.1"/>
    <property type="molecule type" value="Genomic_DNA"/>
</dbReference>
<comment type="similarity">
    <text evidence="2">Belongs to the Clp1 family. NOL9/GRC3 subfamily.</text>
</comment>
<accession>E5A328</accession>
<dbReference type="Pfam" id="PF16575">
    <property type="entry name" value="CLP1_P"/>
    <property type="match status" value="1"/>
</dbReference>
<dbReference type="Proteomes" id="UP000002668">
    <property type="component" value="Genome"/>
</dbReference>
<dbReference type="InterPro" id="IPR032319">
    <property type="entry name" value="CLP1_P"/>
</dbReference>
<evidence type="ECO:0000256" key="3">
    <source>
        <dbReference type="ARBA" id="ARBA00018706"/>
    </source>
</evidence>
<dbReference type="GeneID" id="13286254"/>
<dbReference type="GO" id="GO:0005524">
    <property type="term" value="F:ATP binding"/>
    <property type="evidence" value="ECO:0007669"/>
    <property type="project" value="UniProtKB-KW"/>
</dbReference>
<dbReference type="RefSeq" id="XP_003841520.1">
    <property type="nucleotide sequence ID" value="XM_003841472.1"/>
</dbReference>
<evidence type="ECO:0000256" key="7">
    <source>
        <dbReference type="ARBA" id="ARBA00022777"/>
    </source>
</evidence>
<proteinExistence type="inferred from homology"/>
<organism evidence="11">
    <name type="scientific">Leptosphaeria maculans (strain JN3 / isolate v23.1.3 / race Av1-4-5-6-7-8)</name>
    <name type="common">Blackleg fungus</name>
    <name type="synonym">Phoma lingam</name>
    <dbReference type="NCBI Taxonomy" id="985895"/>
    <lineage>
        <taxon>Eukaryota</taxon>
        <taxon>Fungi</taxon>
        <taxon>Dikarya</taxon>
        <taxon>Ascomycota</taxon>
        <taxon>Pezizomycotina</taxon>
        <taxon>Dothideomycetes</taxon>
        <taxon>Pleosporomycetidae</taxon>
        <taxon>Pleosporales</taxon>
        <taxon>Pleosporineae</taxon>
        <taxon>Leptosphaeriaceae</taxon>
        <taxon>Plenodomus</taxon>
        <taxon>Plenodomus lingam/Leptosphaeria maculans species complex</taxon>
    </lineage>
</organism>
<dbReference type="PANTHER" id="PTHR12755">
    <property type="entry name" value="CLEAVAGE/POLYADENYLATION FACTOR IA SUBUNIT CLP1P"/>
    <property type="match status" value="1"/>
</dbReference>
<comment type="function">
    <text evidence="1">Polynucleotide 5'-kinase involved in rRNA processing.</text>
</comment>
<evidence type="ECO:0000256" key="6">
    <source>
        <dbReference type="ARBA" id="ARBA00022741"/>
    </source>
</evidence>
<protein>
    <recommendedName>
        <fullName evidence="4">Polynucleotide 5'-hydroxyl-kinase GRC3</fullName>
    </recommendedName>
    <alternativeName>
        <fullName evidence="3">Polynucleotide 5'-hydroxyl-kinase grc3</fullName>
    </alternativeName>
</protein>
<reference evidence="11" key="1">
    <citation type="journal article" date="2011" name="Nat. Commun.">
        <title>Effector diversification within compartments of the Leptosphaeria maculans genome affected by Repeat-Induced Point mutations.</title>
        <authorList>
            <person name="Rouxel T."/>
            <person name="Grandaubert J."/>
            <person name="Hane J.K."/>
            <person name="Hoede C."/>
            <person name="van de Wouw A.P."/>
            <person name="Couloux A."/>
            <person name="Dominguez V."/>
            <person name="Anthouard V."/>
            <person name="Bally P."/>
            <person name="Bourras S."/>
            <person name="Cozijnsen A.J."/>
            <person name="Ciuffetti L.M."/>
            <person name="Degrave A."/>
            <person name="Dilmaghani A."/>
            <person name="Duret L."/>
            <person name="Fudal I."/>
            <person name="Goodwin S.B."/>
            <person name="Gout L."/>
            <person name="Glaser N."/>
            <person name="Linglin J."/>
            <person name="Kema G.H.J."/>
            <person name="Lapalu N."/>
            <person name="Lawrence C.B."/>
            <person name="May K."/>
            <person name="Meyer M."/>
            <person name="Ollivier B."/>
            <person name="Poulain J."/>
            <person name="Schoch C.L."/>
            <person name="Simon A."/>
            <person name="Spatafora J.W."/>
            <person name="Stachowiak A."/>
            <person name="Turgeon B.G."/>
            <person name="Tyler B.M."/>
            <person name="Vincent D."/>
            <person name="Weissenbach J."/>
            <person name="Amselem J."/>
            <person name="Quesneville H."/>
            <person name="Oliver R.P."/>
            <person name="Wincker P."/>
            <person name="Balesdent M.-H."/>
            <person name="Howlett B.J."/>
        </authorList>
    </citation>
    <scope>NUCLEOTIDE SEQUENCE [LARGE SCALE GENOMIC DNA]</scope>
    <source>
        <strain evidence="11">JN3 / isolate v23.1.3 / race Av1-4-5-6-7-8</strain>
    </source>
</reference>
<keyword evidence="6" id="KW-0547">Nucleotide-binding</keyword>
<dbReference type="Gene3D" id="3.40.50.300">
    <property type="entry name" value="P-loop containing nucleotide triphosphate hydrolases"/>
    <property type="match status" value="1"/>
</dbReference>
<keyword evidence="8" id="KW-0067">ATP-binding</keyword>
<dbReference type="VEuPathDB" id="FungiDB:LEMA_P094500.1"/>
<dbReference type="InterPro" id="IPR027417">
    <property type="entry name" value="P-loop_NTPase"/>
</dbReference>
<dbReference type="HOGENOM" id="CLU_411112_0_0_1"/>
<dbReference type="InParanoid" id="E5A328"/>
<dbReference type="GO" id="GO:0000448">
    <property type="term" value="P:cleavage in ITS2 between 5.8S rRNA and LSU-rRNA of tricistronic rRNA transcript (SSU-rRNA, 5.8S rRNA, LSU-rRNA)"/>
    <property type="evidence" value="ECO:0007669"/>
    <property type="project" value="TreeGrafter"/>
</dbReference>
<gene>
    <name evidence="10" type="ORF">LEMA_P094500.1</name>
</gene>
<feature type="domain" description="Clp1 P-loop" evidence="9">
    <location>
        <begin position="243"/>
        <end position="451"/>
    </location>
</feature>
<keyword evidence="7" id="KW-0418">Kinase</keyword>
<evidence type="ECO:0000256" key="1">
    <source>
        <dbReference type="ARBA" id="ARBA00003798"/>
    </source>
</evidence>
<dbReference type="FunCoup" id="E5A328">
    <property type="interactions" value="137"/>
</dbReference>